<reference evidence="7 8" key="1">
    <citation type="submission" date="2019-08" db="EMBL/GenBank/DDBJ databases">
        <authorList>
            <person name="Toschakov S.V."/>
        </authorList>
    </citation>
    <scope>NUCLEOTIDE SEQUENCE [LARGE SCALE GENOMIC DNA]</scope>
    <source>
        <strain evidence="7 8">3753O</strain>
    </source>
</reference>
<proteinExistence type="inferred from homology"/>
<evidence type="ECO:0000256" key="5">
    <source>
        <dbReference type="ARBA" id="ARBA00049660"/>
    </source>
</evidence>
<accession>A0ABX6C5W4</accession>
<gene>
    <name evidence="7" type="ORF">Tbon_10140</name>
</gene>
<dbReference type="InterPro" id="IPR023271">
    <property type="entry name" value="Aquaporin-like"/>
</dbReference>
<evidence type="ECO:0000313" key="8">
    <source>
        <dbReference type="Proteomes" id="UP000326331"/>
    </source>
</evidence>
<dbReference type="PROSITE" id="PS01005">
    <property type="entry name" value="FORMATE_NITRITE_TP_1"/>
    <property type="match status" value="1"/>
</dbReference>
<keyword evidence="2 6" id="KW-0812">Transmembrane</keyword>
<evidence type="ECO:0000256" key="4">
    <source>
        <dbReference type="ARBA" id="ARBA00023136"/>
    </source>
</evidence>
<sequence length="274" mass="28326">MTADTLDTVSRAAAAKATYLREKPVGYLVLSALAGAYVGFGIVLIFAIGAPLSATGSPFLKFVMGASFGIALSLVVVAGSELFTGNTMVMTVGAIRRAISPAGLANSWVLSLAGNLVGSLALAWLVAQSGALANAPQADFIQKTAAAKMTLPLEDAFLRGILCNWLVCLAVWSAMRQQSEAGKLIMIFWCLFAFIGAGFEHSIANMTLLGIALFQPHADPVSWGGFVHNLVPVTLGNVVGGALFVAGAYLLANARIVLPSTSPAPASMGEPARD</sequence>
<dbReference type="InterPro" id="IPR024002">
    <property type="entry name" value="For/NO2_transpt_CS"/>
</dbReference>
<comment type="subcellular location">
    <subcellularLocation>
        <location evidence="1">Membrane</location>
        <topology evidence="1">Multi-pass membrane protein</topology>
    </subcellularLocation>
</comment>
<feature type="transmembrane region" description="Helical" evidence="6">
    <location>
        <begin position="25"/>
        <end position="50"/>
    </location>
</feature>
<dbReference type="Pfam" id="PF01226">
    <property type="entry name" value="Form_Nir_trans"/>
    <property type="match status" value="1"/>
</dbReference>
<dbReference type="RefSeq" id="WP_158067594.1">
    <property type="nucleotide sequence ID" value="NZ_CP042829.1"/>
</dbReference>
<dbReference type="PANTHER" id="PTHR30520:SF8">
    <property type="entry name" value="NITRITE TRANSPORTER NIRC"/>
    <property type="match status" value="1"/>
</dbReference>
<feature type="transmembrane region" description="Helical" evidence="6">
    <location>
        <begin position="234"/>
        <end position="252"/>
    </location>
</feature>
<feature type="transmembrane region" description="Helical" evidence="6">
    <location>
        <begin position="156"/>
        <end position="175"/>
    </location>
</feature>
<evidence type="ECO:0000256" key="2">
    <source>
        <dbReference type="ARBA" id="ARBA00022692"/>
    </source>
</evidence>
<name>A0ABX6C5W4_9CHLR</name>
<keyword evidence="8" id="KW-1185">Reference proteome</keyword>
<feature type="transmembrane region" description="Helical" evidence="6">
    <location>
        <begin position="187"/>
        <end position="214"/>
    </location>
</feature>
<reference evidence="7 8" key="2">
    <citation type="submission" date="2019-10" db="EMBL/GenBank/DDBJ databases">
        <title>Thermopilla bonchosmolovskayae gen. nov., sp. nov., a moderately thermophilic Chloroflexi bacterium from a Chukotka hot spring (Arctic, Russia), representing a novel classis Thermopillaia, which include previously uncultivated lineage OLB14.</title>
        <authorList>
            <person name="Kochetkova T.V."/>
            <person name="Zayulina K.S."/>
            <person name="Zhigarkov V.S."/>
            <person name="Minaev N.V."/>
            <person name="Novikov A."/>
            <person name="Toshchakov S.V."/>
            <person name="Elcheninov A.G."/>
            <person name="Kublanov I.V."/>
        </authorList>
    </citation>
    <scope>NUCLEOTIDE SEQUENCE [LARGE SCALE GENOMIC DNA]</scope>
    <source>
        <strain evidence="7 8">3753O</strain>
    </source>
</reference>
<protein>
    <submittedName>
        <fullName evidence="7">Formate/nitrite transporter family protein</fullName>
    </submittedName>
</protein>
<dbReference type="Proteomes" id="UP000326331">
    <property type="component" value="Chromosome"/>
</dbReference>
<evidence type="ECO:0000256" key="1">
    <source>
        <dbReference type="ARBA" id="ARBA00004141"/>
    </source>
</evidence>
<organism evidence="7 8">
    <name type="scientific">Tepidiforma bonchosmolovskayae</name>
    <dbReference type="NCBI Taxonomy" id="2601677"/>
    <lineage>
        <taxon>Bacteria</taxon>
        <taxon>Bacillati</taxon>
        <taxon>Chloroflexota</taxon>
        <taxon>Tepidiformia</taxon>
        <taxon>Tepidiformales</taxon>
        <taxon>Tepidiformaceae</taxon>
        <taxon>Tepidiforma</taxon>
    </lineage>
</organism>
<evidence type="ECO:0000256" key="3">
    <source>
        <dbReference type="ARBA" id="ARBA00022989"/>
    </source>
</evidence>
<evidence type="ECO:0000256" key="6">
    <source>
        <dbReference type="SAM" id="Phobius"/>
    </source>
</evidence>
<dbReference type="PANTHER" id="PTHR30520">
    <property type="entry name" value="FORMATE TRANSPORTER-RELATED"/>
    <property type="match status" value="1"/>
</dbReference>
<dbReference type="InterPro" id="IPR000292">
    <property type="entry name" value="For/NO2_transpt"/>
</dbReference>
<evidence type="ECO:0000313" key="7">
    <source>
        <dbReference type="EMBL" id="QFG03640.1"/>
    </source>
</evidence>
<keyword evidence="4 6" id="KW-0472">Membrane</keyword>
<feature type="transmembrane region" description="Helical" evidence="6">
    <location>
        <begin position="104"/>
        <end position="127"/>
    </location>
</feature>
<comment type="similarity">
    <text evidence="5">Belongs to the FNT transporter (TC 1.A.16) family.</text>
</comment>
<dbReference type="NCBIfam" id="TIGR00790">
    <property type="entry name" value="fnt"/>
    <property type="match status" value="1"/>
</dbReference>
<keyword evidence="3 6" id="KW-1133">Transmembrane helix</keyword>
<dbReference type="EMBL" id="CP042829">
    <property type="protein sequence ID" value="QFG03640.1"/>
    <property type="molecule type" value="Genomic_DNA"/>
</dbReference>
<dbReference type="Gene3D" id="1.20.1080.10">
    <property type="entry name" value="Glycerol uptake facilitator protein"/>
    <property type="match status" value="1"/>
</dbReference>
<feature type="transmembrane region" description="Helical" evidence="6">
    <location>
        <begin position="62"/>
        <end position="83"/>
    </location>
</feature>
<dbReference type="PROSITE" id="PS01006">
    <property type="entry name" value="FORMATE_NITRITE_TP_2"/>
    <property type="match status" value="1"/>
</dbReference>